<dbReference type="EMBL" id="CAJVPY010002039">
    <property type="protein sequence ID" value="CAG8546398.1"/>
    <property type="molecule type" value="Genomic_DNA"/>
</dbReference>
<reference evidence="1" key="1">
    <citation type="submission" date="2021-06" db="EMBL/GenBank/DDBJ databases">
        <authorList>
            <person name="Kallberg Y."/>
            <person name="Tangrot J."/>
            <person name="Rosling A."/>
        </authorList>
    </citation>
    <scope>NUCLEOTIDE SEQUENCE</scope>
    <source>
        <strain evidence="1">MA453B</strain>
    </source>
</reference>
<sequence length="58" mass="6770">MNYCNNLKAIENSIKKYQENFLLLFKSNNTGTSIQTNQDDMIIIDMINDDKHAQSEEE</sequence>
<evidence type="ECO:0000313" key="1">
    <source>
        <dbReference type="EMBL" id="CAG8546398.1"/>
    </source>
</evidence>
<gene>
    <name evidence="1" type="ORF">DERYTH_LOCUS5055</name>
</gene>
<protein>
    <submittedName>
        <fullName evidence="1">1507_t:CDS:1</fullName>
    </submittedName>
</protein>
<name>A0A9N9FNF4_9GLOM</name>
<proteinExistence type="predicted"/>
<organism evidence="1 2">
    <name type="scientific">Dentiscutata erythropus</name>
    <dbReference type="NCBI Taxonomy" id="1348616"/>
    <lineage>
        <taxon>Eukaryota</taxon>
        <taxon>Fungi</taxon>
        <taxon>Fungi incertae sedis</taxon>
        <taxon>Mucoromycota</taxon>
        <taxon>Glomeromycotina</taxon>
        <taxon>Glomeromycetes</taxon>
        <taxon>Diversisporales</taxon>
        <taxon>Gigasporaceae</taxon>
        <taxon>Dentiscutata</taxon>
    </lineage>
</organism>
<comment type="caution">
    <text evidence="1">The sequence shown here is derived from an EMBL/GenBank/DDBJ whole genome shotgun (WGS) entry which is preliminary data.</text>
</comment>
<dbReference type="AlphaFoldDB" id="A0A9N9FNF4"/>
<dbReference type="Proteomes" id="UP000789405">
    <property type="component" value="Unassembled WGS sequence"/>
</dbReference>
<evidence type="ECO:0000313" key="2">
    <source>
        <dbReference type="Proteomes" id="UP000789405"/>
    </source>
</evidence>
<keyword evidence="2" id="KW-1185">Reference proteome</keyword>
<accession>A0A9N9FNF4</accession>